<feature type="transmembrane region" description="Helical" evidence="1">
    <location>
        <begin position="38"/>
        <end position="59"/>
    </location>
</feature>
<dbReference type="AlphaFoldDB" id="A0A369LPR0"/>
<dbReference type="Pfam" id="PF13346">
    <property type="entry name" value="ABC2_membrane_5"/>
    <property type="match status" value="1"/>
</dbReference>
<dbReference type="EMBL" id="PPTO01000002">
    <property type="protein sequence ID" value="RDB60649.1"/>
    <property type="molecule type" value="Genomic_DNA"/>
</dbReference>
<keyword evidence="1" id="KW-1133">Transmembrane helix</keyword>
<protein>
    <recommendedName>
        <fullName evidence="4">ABC-2 transporter permease</fullName>
    </recommendedName>
</protein>
<name>A0A369LPR0_9ACTN</name>
<dbReference type="Proteomes" id="UP000253975">
    <property type="component" value="Unassembled WGS sequence"/>
</dbReference>
<organism evidence="2 3">
    <name type="scientific">Slackia isoflavoniconvertens</name>
    <dbReference type="NCBI Taxonomy" id="572010"/>
    <lineage>
        <taxon>Bacteria</taxon>
        <taxon>Bacillati</taxon>
        <taxon>Actinomycetota</taxon>
        <taxon>Coriobacteriia</taxon>
        <taxon>Eggerthellales</taxon>
        <taxon>Eggerthellaceae</taxon>
        <taxon>Slackia</taxon>
    </lineage>
</organism>
<keyword evidence="1" id="KW-0472">Membrane</keyword>
<evidence type="ECO:0000256" key="1">
    <source>
        <dbReference type="SAM" id="Phobius"/>
    </source>
</evidence>
<evidence type="ECO:0000313" key="3">
    <source>
        <dbReference type="Proteomes" id="UP000253975"/>
    </source>
</evidence>
<keyword evidence="1" id="KW-0812">Transmembrane</keyword>
<comment type="caution">
    <text evidence="2">The sequence shown here is derived from an EMBL/GenBank/DDBJ whole genome shotgun (WGS) entry which is preliminary data.</text>
</comment>
<feature type="transmembrane region" description="Helical" evidence="1">
    <location>
        <begin position="124"/>
        <end position="142"/>
    </location>
</feature>
<feature type="transmembrane region" description="Helical" evidence="1">
    <location>
        <begin position="193"/>
        <end position="219"/>
    </location>
</feature>
<gene>
    <name evidence="2" type="ORF">C1881_01845</name>
</gene>
<sequence>MKAALKSEFVIFGTFMPAFAVILVPVCAIMAFAIGNCISAVACVSAMVPMILMFSLTSYDDQNGWKRYRASLPFSRRDVIAARYGSILLASLIAAACATMLGIALNAILPSFVHEFETMPTTEIAAGSLFATFSVVIMVAIGEPFLIKFGATKGVRYLMCFAVLSLCICLAILKQTFDPMLLHNLDTWADAHLSLLFVSLTVVSLALFALSCAISTTIYQRKDL</sequence>
<proteinExistence type="predicted"/>
<feature type="transmembrane region" description="Helical" evidence="1">
    <location>
        <begin position="154"/>
        <end position="173"/>
    </location>
</feature>
<feature type="transmembrane region" description="Helical" evidence="1">
    <location>
        <begin position="80"/>
        <end position="104"/>
    </location>
</feature>
<dbReference type="RefSeq" id="WP_114614832.1">
    <property type="nucleotide sequence ID" value="NZ_PPTO01000002.1"/>
</dbReference>
<evidence type="ECO:0008006" key="4">
    <source>
        <dbReference type="Google" id="ProtNLM"/>
    </source>
</evidence>
<accession>A0A369LPR0</accession>
<dbReference type="InterPro" id="IPR025699">
    <property type="entry name" value="ABC2_memb-like"/>
</dbReference>
<evidence type="ECO:0000313" key="2">
    <source>
        <dbReference type="EMBL" id="RDB60649.1"/>
    </source>
</evidence>
<feature type="transmembrane region" description="Helical" evidence="1">
    <location>
        <begin position="9"/>
        <end position="32"/>
    </location>
</feature>
<reference evidence="2 3" key="1">
    <citation type="journal article" date="2018" name="Elife">
        <title>Discovery and characterization of a prevalent human gut bacterial enzyme sufficient for the inactivation of a family of plant toxins.</title>
        <authorList>
            <person name="Koppel N."/>
            <person name="Bisanz J.E."/>
            <person name="Pandelia M.E."/>
            <person name="Turnbaugh P.J."/>
            <person name="Balskus E.P."/>
        </authorList>
    </citation>
    <scope>NUCLEOTIDE SEQUENCE [LARGE SCALE GENOMIC DNA]</scope>
    <source>
        <strain evidence="2 3">OB21 GAM31</strain>
    </source>
</reference>